<evidence type="ECO:0000313" key="2">
    <source>
        <dbReference type="Proteomes" id="UP000019141"/>
    </source>
</evidence>
<comment type="caution">
    <text evidence="1">The sequence shown here is derived from an EMBL/GenBank/DDBJ whole genome shotgun (WGS) entry which is preliminary data.</text>
</comment>
<gene>
    <name evidence="1" type="ORF">ETSY1_08795</name>
</gene>
<dbReference type="AlphaFoldDB" id="W4LT91"/>
<evidence type="ECO:0000313" key="1">
    <source>
        <dbReference type="EMBL" id="ETX01085.1"/>
    </source>
</evidence>
<dbReference type="HOGENOM" id="CLU_625121_0_0_7"/>
<dbReference type="EMBL" id="AZHW01000273">
    <property type="protein sequence ID" value="ETX01085.1"/>
    <property type="molecule type" value="Genomic_DNA"/>
</dbReference>
<proteinExistence type="predicted"/>
<name>W4LT91_ENTF1</name>
<keyword evidence="2" id="KW-1185">Reference proteome</keyword>
<dbReference type="Proteomes" id="UP000019141">
    <property type="component" value="Unassembled WGS sequence"/>
</dbReference>
<accession>W4LT91</accession>
<organism evidence="1 2">
    <name type="scientific">Entotheonella factor</name>
    <dbReference type="NCBI Taxonomy" id="1429438"/>
    <lineage>
        <taxon>Bacteria</taxon>
        <taxon>Pseudomonadati</taxon>
        <taxon>Nitrospinota/Tectimicrobiota group</taxon>
        <taxon>Candidatus Tectimicrobiota</taxon>
        <taxon>Candidatus Entotheonellia</taxon>
        <taxon>Candidatus Entotheonellales</taxon>
        <taxon>Candidatus Entotheonellaceae</taxon>
        <taxon>Candidatus Entotheonella</taxon>
    </lineage>
</organism>
<protein>
    <submittedName>
        <fullName evidence="1">Uncharacterized protein</fullName>
    </submittedName>
</protein>
<reference evidence="1 2" key="1">
    <citation type="journal article" date="2014" name="Nature">
        <title>An environmental bacterial taxon with a large and distinct metabolic repertoire.</title>
        <authorList>
            <person name="Wilson M.C."/>
            <person name="Mori T."/>
            <person name="Ruckert C."/>
            <person name="Uria A.R."/>
            <person name="Helf M.J."/>
            <person name="Takada K."/>
            <person name="Gernert C."/>
            <person name="Steffens U.A."/>
            <person name="Heycke N."/>
            <person name="Schmitt S."/>
            <person name="Rinke C."/>
            <person name="Helfrich E.J."/>
            <person name="Brachmann A.O."/>
            <person name="Gurgui C."/>
            <person name="Wakimoto T."/>
            <person name="Kracht M."/>
            <person name="Crusemann M."/>
            <person name="Hentschel U."/>
            <person name="Abe I."/>
            <person name="Matsunaga S."/>
            <person name="Kalinowski J."/>
            <person name="Takeyama H."/>
            <person name="Piel J."/>
        </authorList>
    </citation>
    <scope>NUCLEOTIDE SEQUENCE [LARGE SCALE GENOMIC DNA]</scope>
    <source>
        <strain evidence="2">TSY1</strain>
    </source>
</reference>
<dbReference type="PATRIC" id="fig|1429438.4.peg.1841"/>
<sequence>MMMQQRPFPHGSRSIAFLLTLLFAIGIRSEPTPQTMRIGPEFQVNMFTADNQLDPAAALDDAGNFVITWYSVGQDGSTGSIFAQRFDAQGTPMGSEFRVNDYSSSSQQYPAIAMNGAGHFVIVWRSLNQDGSKFGIFAQRFDAQGGRIGPEFQVNSFTAGDQLGPAVAMDAAGHFVITWSSRRQDGDAMGVFAQRFNAHGERIGPEFQVNRFTKGSQLDPAMAMDEAGNFVITWSSRGQDRDGMGIFAQRFNAQGKRVGPEFQVNTSRAGSQLGSAVSMDSSGQFVVSWSSRDQDGSDWGVYAQRFDARGTPLGSELRVNTYTKGSQQFPAITTGRLGQVIIAWGSHGQDGDGMGIFAQRFDAAGSPLGDEFQVNRFAAREQTYPTIAMNNKGHFVVAWRSQGQDGSGFGIFAQRFQLPDLGAGAAKMATEGTQSLKN</sequence>